<dbReference type="Proteomes" id="UP000249547">
    <property type="component" value="Unassembled WGS sequence"/>
</dbReference>
<dbReference type="RefSeq" id="WP_148707239.1">
    <property type="nucleotide sequence ID" value="NZ_QLLL01000003.1"/>
</dbReference>
<protein>
    <recommendedName>
        <fullName evidence="4">Cytochrome c domain-containing protein</fullName>
    </recommendedName>
</protein>
<organism evidence="2 3">
    <name type="scientific">Chitinophaga skermanii</name>
    <dbReference type="NCBI Taxonomy" id="331697"/>
    <lineage>
        <taxon>Bacteria</taxon>
        <taxon>Pseudomonadati</taxon>
        <taxon>Bacteroidota</taxon>
        <taxon>Chitinophagia</taxon>
        <taxon>Chitinophagales</taxon>
        <taxon>Chitinophagaceae</taxon>
        <taxon>Chitinophaga</taxon>
    </lineage>
</organism>
<dbReference type="EMBL" id="QLLL01000003">
    <property type="protein sequence ID" value="RAJ06461.1"/>
    <property type="molecule type" value="Genomic_DNA"/>
</dbReference>
<reference evidence="2 3" key="1">
    <citation type="submission" date="2018-06" db="EMBL/GenBank/DDBJ databases">
        <title>Genomic Encyclopedia of Archaeal and Bacterial Type Strains, Phase II (KMG-II): from individual species to whole genera.</title>
        <authorList>
            <person name="Goeker M."/>
        </authorList>
    </citation>
    <scope>NUCLEOTIDE SEQUENCE [LARGE SCALE GENOMIC DNA]</scope>
    <source>
        <strain evidence="2 3">DSM 23857</strain>
    </source>
</reference>
<keyword evidence="3" id="KW-1185">Reference proteome</keyword>
<feature type="chain" id="PRO_5016360618" description="Cytochrome c domain-containing protein" evidence="1">
    <location>
        <begin position="19"/>
        <end position="85"/>
    </location>
</feature>
<comment type="caution">
    <text evidence="2">The sequence shown here is derived from an EMBL/GenBank/DDBJ whole genome shotgun (WGS) entry which is preliminary data.</text>
</comment>
<evidence type="ECO:0000313" key="2">
    <source>
        <dbReference type="EMBL" id="RAJ06461.1"/>
    </source>
</evidence>
<feature type="signal peptide" evidence="1">
    <location>
        <begin position="1"/>
        <end position="18"/>
    </location>
</feature>
<proteinExistence type="predicted"/>
<dbReference type="AlphaFoldDB" id="A0A327QQD1"/>
<keyword evidence="1" id="KW-0732">Signal</keyword>
<evidence type="ECO:0000256" key="1">
    <source>
        <dbReference type="SAM" id="SignalP"/>
    </source>
</evidence>
<evidence type="ECO:0008006" key="4">
    <source>
        <dbReference type="Google" id="ProtNLM"/>
    </source>
</evidence>
<evidence type="ECO:0000313" key="3">
    <source>
        <dbReference type="Proteomes" id="UP000249547"/>
    </source>
</evidence>
<name>A0A327QQD1_9BACT</name>
<sequence length="85" mass="9355">MKKATLLIVCFLAVIATAISFPRYTTKEFTPNKLGTLAQNVASPHGNNHRFAANNCQSCHSPAALQANELSSKGNTRYERVFKML</sequence>
<accession>A0A327QQD1</accession>
<gene>
    <name evidence="2" type="ORF">LX64_01588</name>
</gene>